<gene>
    <name evidence="2" type="ORF">BJX67DRAFT_246491</name>
</gene>
<dbReference type="EMBL" id="JBFXLQ010000005">
    <property type="protein sequence ID" value="KAL2870750.1"/>
    <property type="molecule type" value="Genomic_DNA"/>
</dbReference>
<feature type="region of interest" description="Disordered" evidence="1">
    <location>
        <begin position="25"/>
        <end position="44"/>
    </location>
</feature>
<reference evidence="2 3" key="1">
    <citation type="submission" date="2024-07" db="EMBL/GenBank/DDBJ databases">
        <title>Section-level genome sequencing and comparative genomics of Aspergillus sections Usti and Cavernicolus.</title>
        <authorList>
            <consortium name="Lawrence Berkeley National Laboratory"/>
            <person name="Nybo J.L."/>
            <person name="Vesth T.C."/>
            <person name="Theobald S."/>
            <person name="Frisvad J.C."/>
            <person name="Larsen T.O."/>
            <person name="Kjaerboelling I."/>
            <person name="Rothschild-Mancinelli K."/>
            <person name="Lyhne E.K."/>
            <person name="Kogle M.E."/>
            <person name="Barry K."/>
            <person name="Clum A."/>
            <person name="Na H."/>
            <person name="Ledsgaard L."/>
            <person name="Lin J."/>
            <person name="Lipzen A."/>
            <person name="Kuo A."/>
            <person name="Riley R."/>
            <person name="Mondo S."/>
            <person name="Labutti K."/>
            <person name="Haridas S."/>
            <person name="Pangalinan J."/>
            <person name="Salamov A.A."/>
            <person name="Simmons B.A."/>
            <person name="Magnuson J.K."/>
            <person name="Chen J."/>
            <person name="Drula E."/>
            <person name="Henrissat B."/>
            <person name="Wiebenga A."/>
            <person name="Lubbers R.J."/>
            <person name="Gomes A.C."/>
            <person name="Macurrencykelacurrency M.R."/>
            <person name="Stajich J."/>
            <person name="Grigoriev I.V."/>
            <person name="Mortensen U.H."/>
            <person name="De Vries R.P."/>
            <person name="Baker S.E."/>
            <person name="Andersen M.R."/>
        </authorList>
    </citation>
    <scope>NUCLEOTIDE SEQUENCE [LARGE SCALE GENOMIC DNA]</scope>
    <source>
        <strain evidence="2 3">CBS 449.75</strain>
    </source>
</reference>
<keyword evidence="3" id="KW-1185">Reference proteome</keyword>
<evidence type="ECO:0000256" key="1">
    <source>
        <dbReference type="SAM" id="MobiDB-lite"/>
    </source>
</evidence>
<dbReference type="Proteomes" id="UP001610432">
    <property type="component" value="Unassembled WGS sequence"/>
</dbReference>
<evidence type="ECO:0000313" key="2">
    <source>
        <dbReference type="EMBL" id="KAL2870750.1"/>
    </source>
</evidence>
<sequence>MLVTSPSPNHKRGKEFLMAPLRARPAMRGSSRQARSSRKENDVREWKRTARARCAFYIASEFLDSFFTGARSLIERDIDSMQEVIRYMSEEHGL</sequence>
<organism evidence="2 3">
    <name type="scientific">Aspergillus lucknowensis</name>
    <dbReference type="NCBI Taxonomy" id="176173"/>
    <lineage>
        <taxon>Eukaryota</taxon>
        <taxon>Fungi</taxon>
        <taxon>Dikarya</taxon>
        <taxon>Ascomycota</taxon>
        <taxon>Pezizomycotina</taxon>
        <taxon>Eurotiomycetes</taxon>
        <taxon>Eurotiomycetidae</taxon>
        <taxon>Eurotiales</taxon>
        <taxon>Aspergillaceae</taxon>
        <taxon>Aspergillus</taxon>
        <taxon>Aspergillus subgen. Nidulantes</taxon>
    </lineage>
</organism>
<dbReference type="RefSeq" id="XP_070889729.1">
    <property type="nucleotide sequence ID" value="XM_071026201.1"/>
</dbReference>
<name>A0ABR4M1Y9_9EURO</name>
<proteinExistence type="predicted"/>
<evidence type="ECO:0000313" key="3">
    <source>
        <dbReference type="Proteomes" id="UP001610432"/>
    </source>
</evidence>
<protein>
    <submittedName>
        <fullName evidence="2">Uncharacterized protein</fullName>
    </submittedName>
</protein>
<accession>A0ABR4M1Y9</accession>
<comment type="caution">
    <text evidence="2">The sequence shown here is derived from an EMBL/GenBank/DDBJ whole genome shotgun (WGS) entry which is preliminary data.</text>
</comment>
<dbReference type="GeneID" id="98141273"/>